<evidence type="ECO:0000313" key="2">
    <source>
        <dbReference type="EMBL" id="GIX61894.1"/>
    </source>
</evidence>
<keyword evidence="3" id="KW-1185">Reference proteome</keyword>
<protein>
    <submittedName>
        <fullName evidence="2">Variant erythrocyte surface antigen-1 family protein</fullName>
    </submittedName>
</protein>
<dbReference type="EMBL" id="BPLF01000001">
    <property type="protein sequence ID" value="GIX61894.1"/>
    <property type="molecule type" value="Genomic_DNA"/>
</dbReference>
<keyword evidence="1" id="KW-0472">Membrane</keyword>
<reference evidence="2 3" key="1">
    <citation type="submission" date="2021-06" db="EMBL/GenBank/DDBJ databases">
        <title>Genome sequence of Babesia caballi.</title>
        <authorList>
            <person name="Yamagishi J."/>
            <person name="Kidaka T."/>
            <person name="Ochi A."/>
        </authorList>
    </citation>
    <scope>NUCLEOTIDE SEQUENCE [LARGE SCALE GENOMIC DNA]</scope>
    <source>
        <strain evidence="2">USDA-D6B2</strain>
    </source>
</reference>
<evidence type="ECO:0000313" key="3">
    <source>
        <dbReference type="Proteomes" id="UP001497744"/>
    </source>
</evidence>
<keyword evidence="1" id="KW-1133">Transmembrane helix</keyword>
<accession>A0AAV4LQ07</accession>
<comment type="caution">
    <text evidence="2">The sequence shown here is derived from an EMBL/GenBank/DDBJ whole genome shotgun (WGS) entry which is preliminary data.</text>
</comment>
<organism evidence="2 3">
    <name type="scientific">Babesia caballi</name>
    <dbReference type="NCBI Taxonomy" id="5871"/>
    <lineage>
        <taxon>Eukaryota</taxon>
        <taxon>Sar</taxon>
        <taxon>Alveolata</taxon>
        <taxon>Apicomplexa</taxon>
        <taxon>Aconoidasida</taxon>
        <taxon>Piroplasmida</taxon>
        <taxon>Babesiidae</taxon>
        <taxon>Babesia</taxon>
    </lineage>
</organism>
<proteinExistence type="predicted"/>
<dbReference type="Proteomes" id="UP001497744">
    <property type="component" value="Unassembled WGS sequence"/>
</dbReference>
<name>A0AAV4LQ07_BABCB</name>
<evidence type="ECO:0000256" key="1">
    <source>
        <dbReference type="SAM" id="Phobius"/>
    </source>
</evidence>
<sequence length="334" mass="36408">MEEKPLNQPPTNLKEALDWLALVGGGWGGRRDKGWEGEGKHKELKKALKQLDGFDDTAFYNHDLGDGGLSEIIKRYAQALGSGFLGYNGWNSETVSRGSYTSAYSGASWSDNNAFEYAKIFLFLACLVFYFITFLYWMCHSGGQWANQVTYSGPVDTFLREMGFPSNLLNREKLCSHIADRLESGNNVFPELNDAYNSDGKTSYETFLLTLERNGPTNNIYVPLTNCMMLSYAYLKSRHSGTEITNAIGAIKGELVTLSKIGDSSNTDKVSALKQKVQNLLDKIKSFDPNAVSSPVAPIASALTTVAAAGAAGAAYGLNLGGFQGIVKALFGFK</sequence>
<keyword evidence="1" id="KW-0812">Transmembrane</keyword>
<dbReference type="GeneID" id="94193377"/>
<gene>
    <name evidence="2" type="ORF">BcabD6B2_13290</name>
</gene>
<feature type="transmembrane region" description="Helical" evidence="1">
    <location>
        <begin position="120"/>
        <end position="138"/>
    </location>
</feature>
<dbReference type="AlphaFoldDB" id="A0AAV4LQ07"/>
<dbReference type="RefSeq" id="XP_067713965.1">
    <property type="nucleotide sequence ID" value="XM_067857864.1"/>
</dbReference>